<organism evidence="1 2">
    <name type="scientific">Paenibacillus agricola</name>
    <dbReference type="NCBI Taxonomy" id="2716264"/>
    <lineage>
        <taxon>Bacteria</taxon>
        <taxon>Bacillati</taxon>
        <taxon>Bacillota</taxon>
        <taxon>Bacilli</taxon>
        <taxon>Bacillales</taxon>
        <taxon>Paenibacillaceae</taxon>
        <taxon>Paenibacillus</taxon>
    </lineage>
</organism>
<evidence type="ECO:0000313" key="2">
    <source>
        <dbReference type="Proteomes" id="UP001165962"/>
    </source>
</evidence>
<gene>
    <name evidence="1" type="ORF">G9U52_04635</name>
</gene>
<evidence type="ECO:0000313" key="1">
    <source>
        <dbReference type="EMBL" id="NHN29113.1"/>
    </source>
</evidence>
<accession>A0ABX0J2S1</accession>
<keyword evidence="2" id="KW-1185">Reference proteome</keyword>
<dbReference type="EMBL" id="JAAOIW010000002">
    <property type="protein sequence ID" value="NHN29113.1"/>
    <property type="molecule type" value="Genomic_DNA"/>
</dbReference>
<dbReference type="Proteomes" id="UP001165962">
    <property type="component" value="Unassembled WGS sequence"/>
</dbReference>
<proteinExistence type="predicted"/>
<sequence length="48" mass="5425">MVYQKKKAGDISFLKSPGGLTYLLELLFQQSYDGAYRFSPRCALMMTG</sequence>
<dbReference type="RefSeq" id="WP_166146795.1">
    <property type="nucleotide sequence ID" value="NZ_JAAOIW010000002.1"/>
</dbReference>
<name>A0ABX0J2S1_9BACL</name>
<reference evidence="1" key="1">
    <citation type="submission" date="2020-03" db="EMBL/GenBank/DDBJ databases">
        <title>Draft sequencing of Paenibacilllus sp. S3N08.</title>
        <authorList>
            <person name="Kim D.-U."/>
        </authorList>
    </citation>
    <scope>NUCLEOTIDE SEQUENCE</scope>
    <source>
        <strain evidence="1">S3N08</strain>
    </source>
</reference>
<comment type="caution">
    <text evidence="1">The sequence shown here is derived from an EMBL/GenBank/DDBJ whole genome shotgun (WGS) entry which is preliminary data.</text>
</comment>
<protein>
    <submittedName>
        <fullName evidence="1">Uncharacterized protein</fullName>
    </submittedName>
</protein>